<feature type="transmembrane region" description="Helical" evidence="2">
    <location>
        <begin position="397"/>
        <end position="420"/>
    </location>
</feature>
<feature type="transmembrane region" description="Helical" evidence="2">
    <location>
        <begin position="474"/>
        <end position="493"/>
    </location>
</feature>
<feature type="transmembrane region" description="Helical" evidence="2">
    <location>
        <begin position="56"/>
        <end position="74"/>
    </location>
</feature>
<evidence type="ECO:0008006" key="5">
    <source>
        <dbReference type="Google" id="ProtNLM"/>
    </source>
</evidence>
<feature type="transmembrane region" description="Helical" evidence="2">
    <location>
        <begin position="369"/>
        <end position="391"/>
    </location>
</feature>
<proteinExistence type="predicted"/>
<accession>A0A939JPF9</accession>
<feature type="transmembrane region" description="Helical" evidence="2">
    <location>
        <begin position="129"/>
        <end position="152"/>
    </location>
</feature>
<feature type="transmembrane region" description="Helical" evidence="2">
    <location>
        <begin position="21"/>
        <end position="44"/>
    </location>
</feature>
<dbReference type="Proteomes" id="UP000664781">
    <property type="component" value="Unassembled WGS sequence"/>
</dbReference>
<feature type="region of interest" description="Disordered" evidence="1">
    <location>
        <begin position="256"/>
        <end position="276"/>
    </location>
</feature>
<feature type="transmembrane region" description="Helical" evidence="2">
    <location>
        <begin position="540"/>
        <end position="563"/>
    </location>
</feature>
<dbReference type="AlphaFoldDB" id="A0A939JPF9"/>
<feature type="transmembrane region" description="Helical" evidence="2">
    <location>
        <begin position="324"/>
        <end position="344"/>
    </location>
</feature>
<comment type="caution">
    <text evidence="3">The sequence shown here is derived from an EMBL/GenBank/DDBJ whole genome shotgun (WGS) entry which is preliminary data.</text>
</comment>
<feature type="transmembrane region" description="Helical" evidence="2">
    <location>
        <begin position="298"/>
        <end position="318"/>
    </location>
</feature>
<evidence type="ECO:0000313" key="3">
    <source>
        <dbReference type="EMBL" id="MBO0656351.1"/>
    </source>
</evidence>
<feature type="transmembrane region" description="Helical" evidence="2">
    <location>
        <begin position="226"/>
        <end position="247"/>
    </location>
</feature>
<keyword evidence="2" id="KW-0472">Membrane</keyword>
<gene>
    <name evidence="3" type="ORF">J1792_27415</name>
</gene>
<dbReference type="EMBL" id="JAFMOF010000004">
    <property type="protein sequence ID" value="MBO0656351.1"/>
    <property type="molecule type" value="Genomic_DNA"/>
</dbReference>
<keyword evidence="4" id="KW-1185">Reference proteome</keyword>
<protein>
    <recommendedName>
        <fullName evidence="5">ABC-2 type transport system permease protein</fullName>
    </recommendedName>
</protein>
<keyword evidence="2" id="KW-0812">Transmembrane</keyword>
<keyword evidence="2" id="KW-1133">Transmembrane helix</keyword>
<evidence type="ECO:0000256" key="1">
    <source>
        <dbReference type="SAM" id="MobiDB-lite"/>
    </source>
</evidence>
<sequence length="616" mass="64757">MALALIQMKFAVLRRDLSGPRATWVFSGAVAGLAMAASTIAMATVDAPDLGTVRDLLAVLFALWTLGWMLGPVATGQPVLRAEQFALQPIPRRRLALGLLGAGFVAVTAVVSLVAFAALLVFGLRLGTVPALVSVPALLLQLTLAVLLSRLMGRLFGALARSRVGAVLGAVLTATMLVVASSGWIVFSALDAVLRTGFSPVFSTVVRALPSGWGAVAVEASARQDWLMTGLPLAGLVLLPAVLWVAWNRSLGPARWSRPTVRGSSADRAAPRGRASLSPTGAVYAKELRTYARDPQRLQSLIVPPVFAVLSALVPLAFGSTVFLPFMGALTALMGAATCANLYGQDGTALWLTLQTPGSERADVRGRQLAWIVVFAPLSLLLTAAGIAVAGQPDLNPWALTATFALLGGGAGMVPLVGIAQLTPGPDPRAAKNAAADHSDVAGQAFSMLFLALTTAVPALCVTLAGHLLHNPSLLWAGVPVGVVTGWVAYAMLGQAAHRNLRKRGPELLFLMRTGKQQQQPKPGQAGASFSKTLPVHRQCLLWISFLAGCIALFPQALVPTLMKLSGHVEPLWFLALHMRPEWQWPTVFLMYTIGVLAFTVAARIAFIAIKAARAA</sequence>
<evidence type="ECO:0000313" key="4">
    <source>
        <dbReference type="Proteomes" id="UP000664781"/>
    </source>
</evidence>
<organism evidence="3 4">
    <name type="scientific">Streptomyces triculaminicus</name>
    <dbReference type="NCBI Taxonomy" id="2816232"/>
    <lineage>
        <taxon>Bacteria</taxon>
        <taxon>Bacillati</taxon>
        <taxon>Actinomycetota</taxon>
        <taxon>Actinomycetes</taxon>
        <taxon>Kitasatosporales</taxon>
        <taxon>Streptomycetaceae</taxon>
        <taxon>Streptomyces</taxon>
    </lineage>
</organism>
<dbReference type="RefSeq" id="WP_207248405.1">
    <property type="nucleotide sequence ID" value="NZ_JAFMOF010000004.1"/>
</dbReference>
<reference evidence="3" key="1">
    <citation type="submission" date="2021-03" db="EMBL/GenBank/DDBJ databases">
        <title>Streptomyces strains.</title>
        <authorList>
            <person name="Lund M.B."/>
            <person name="Toerring T."/>
        </authorList>
    </citation>
    <scope>NUCLEOTIDE SEQUENCE</scope>
    <source>
        <strain evidence="3">JCM 4242</strain>
    </source>
</reference>
<evidence type="ECO:0000256" key="2">
    <source>
        <dbReference type="SAM" id="Phobius"/>
    </source>
</evidence>
<feature type="transmembrane region" description="Helical" evidence="2">
    <location>
        <begin position="95"/>
        <end position="123"/>
    </location>
</feature>
<feature type="transmembrane region" description="Helical" evidence="2">
    <location>
        <begin position="583"/>
        <end position="610"/>
    </location>
</feature>
<feature type="transmembrane region" description="Helical" evidence="2">
    <location>
        <begin position="441"/>
        <end position="468"/>
    </location>
</feature>
<name>A0A939JPF9_9ACTN</name>
<feature type="transmembrane region" description="Helical" evidence="2">
    <location>
        <begin position="164"/>
        <end position="187"/>
    </location>
</feature>